<accession>A0A934V4G0</accession>
<reference evidence="3" key="1">
    <citation type="submission" date="2020-12" db="EMBL/GenBank/DDBJ databases">
        <title>Prauserella sp. ASG 168, a novel actinomycete isolated from cave rock.</title>
        <authorList>
            <person name="Suriyachadkun C."/>
        </authorList>
    </citation>
    <scope>NUCLEOTIDE SEQUENCE</scope>
    <source>
        <strain evidence="3">ASG 168</strain>
    </source>
</reference>
<keyword evidence="2" id="KW-0812">Transmembrane</keyword>
<keyword evidence="2" id="KW-1133">Transmembrane helix</keyword>
<proteinExistence type="predicted"/>
<feature type="compositionally biased region" description="Low complexity" evidence="1">
    <location>
        <begin position="284"/>
        <end position="301"/>
    </location>
</feature>
<dbReference type="Proteomes" id="UP000635245">
    <property type="component" value="Unassembled WGS sequence"/>
</dbReference>
<evidence type="ECO:0000256" key="1">
    <source>
        <dbReference type="SAM" id="MobiDB-lite"/>
    </source>
</evidence>
<evidence type="ECO:0008006" key="5">
    <source>
        <dbReference type="Google" id="ProtNLM"/>
    </source>
</evidence>
<name>A0A934V4G0_9PSEU</name>
<gene>
    <name evidence="3" type="ORF">JHE00_28745</name>
</gene>
<evidence type="ECO:0000313" key="3">
    <source>
        <dbReference type="EMBL" id="MBK1788336.1"/>
    </source>
</evidence>
<dbReference type="AlphaFoldDB" id="A0A934V4G0"/>
<feature type="transmembrane region" description="Helical" evidence="2">
    <location>
        <begin position="305"/>
        <end position="324"/>
    </location>
</feature>
<dbReference type="SUPFAM" id="SSF101898">
    <property type="entry name" value="NHL repeat"/>
    <property type="match status" value="1"/>
</dbReference>
<evidence type="ECO:0000313" key="4">
    <source>
        <dbReference type="Proteomes" id="UP000635245"/>
    </source>
</evidence>
<sequence length="329" mass="33653">MLACGVLPASAQASAPEQVCSLADERLDEVSGLAADGDNWYAVNDGGTSIEIFVLGKDCSVRGVIENPTDPYDVEDMALAQDGTLWLGDTGDNRKRRDTVALHAVSPDGSSTLYRLTYPDGAHDAEALLLDRSGTPYIITKNVLGNSVVYRPAGPLTSPGPTPLENVGSLAITTTDTPGGPVGPVGSMLVTGAASNADSTVFAVRTYTDAYLYPAPDGDVLAALRRSPVRVPLPDEQQGEAIAFDPDGSLVSVSEGVGSPVRIVRGAADLAATAGQNTESEEQAASPSAGDPAPASDEDSSGVPVLPGIAIAVGVAAVLVFGVGKLRRR</sequence>
<protein>
    <recommendedName>
        <fullName evidence="5">Esterase-like activity of phytase family protein</fullName>
    </recommendedName>
</protein>
<organism evidence="3 4">
    <name type="scientific">Prauserella cavernicola</name>
    <dbReference type="NCBI Taxonomy" id="2800127"/>
    <lineage>
        <taxon>Bacteria</taxon>
        <taxon>Bacillati</taxon>
        <taxon>Actinomycetota</taxon>
        <taxon>Actinomycetes</taxon>
        <taxon>Pseudonocardiales</taxon>
        <taxon>Pseudonocardiaceae</taxon>
        <taxon>Prauserella</taxon>
    </lineage>
</organism>
<comment type="caution">
    <text evidence="3">The sequence shown here is derived from an EMBL/GenBank/DDBJ whole genome shotgun (WGS) entry which is preliminary data.</text>
</comment>
<evidence type="ECO:0000256" key="2">
    <source>
        <dbReference type="SAM" id="Phobius"/>
    </source>
</evidence>
<dbReference type="EMBL" id="JAENJH010000010">
    <property type="protein sequence ID" value="MBK1788336.1"/>
    <property type="molecule type" value="Genomic_DNA"/>
</dbReference>
<keyword evidence="2" id="KW-0472">Membrane</keyword>
<keyword evidence="4" id="KW-1185">Reference proteome</keyword>
<feature type="region of interest" description="Disordered" evidence="1">
    <location>
        <begin position="272"/>
        <end position="301"/>
    </location>
</feature>